<dbReference type="EMBL" id="CAFBQU010000057">
    <property type="protein sequence ID" value="CAB5067475.1"/>
    <property type="molecule type" value="Genomic_DNA"/>
</dbReference>
<dbReference type="PANTHER" id="PTHR21011:SF1">
    <property type="entry name" value="SMALL RIBOSOMAL SUBUNIT PROTEIN BS6M"/>
    <property type="match status" value="1"/>
</dbReference>
<comment type="similarity">
    <text evidence="1">Belongs to the bacterial ribosomal protein bS6 family.</text>
</comment>
<dbReference type="NCBIfam" id="TIGR00166">
    <property type="entry name" value="S6"/>
    <property type="match status" value="1"/>
</dbReference>
<dbReference type="Pfam" id="PF01250">
    <property type="entry name" value="Ribosomal_S6"/>
    <property type="match status" value="1"/>
</dbReference>
<name>A0A6J7RRM9_9ZZZZ</name>
<dbReference type="InterPro" id="IPR014717">
    <property type="entry name" value="Transl_elong_EF1B/ribsomal_bS6"/>
</dbReference>
<dbReference type="PANTHER" id="PTHR21011">
    <property type="entry name" value="MITOCHONDRIAL 28S RIBOSOMAL PROTEIN S6"/>
    <property type="match status" value="1"/>
</dbReference>
<organism evidence="2">
    <name type="scientific">freshwater metagenome</name>
    <dbReference type="NCBI Taxonomy" id="449393"/>
    <lineage>
        <taxon>unclassified sequences</taxon>
        <taxon>metagenomes</taxon>
        <taxon>ecological metagenomes</taxon>
    </lineage>
</organism>
<dbReference type="GO" id="GO:0003735">
    <property type="term" value="F:structural constituent of ribosome"/>
    <property type="evidence" value="ECO:0007669"/>
    <property type="project" value="InterPro"/>
</dbReference>
<dbReference type="HAMAP" id="MF_00360">
    <property type="entry name" value="Ribosomal_bS6"/>
    <property type="match status" value="1"/>
</dbReference>
<dbReference type="CDD" id="cd00473">
    <property type="entry name" value="bS6"/>
    <property type="match status" value="1"/>
</dbReference>
<dbReference type="GO" id="GO:0005737">
    <property type="term" value="C:cytoplasm"/>
    <property type="evidence" value="ECO:0007669"/>
    <property type="project" value="UniProtKB-ARBA"/>
</dbReference>
<dbReference type="Gene3D" id="3.30.70.60">
    <property type="match status" value="1"/>
</dbReference>
<protein>
    <submittedName>
        <fullName evidence="2">Unannotated protein</fullName>
    </submittedName>
</protein>
<evidence type="ECO:0000313" key="3">
    <source>
        <dbReference type="EMBL" id="CAB5067475.1"/>
    </source>
</evidence>
<dbReference type="GO" id="GO:0005840">
    <property type="term" value="C:ribosome"/>
    <property type="evidence" value="ECO:0007669"/>
    <property type="project" value="InterPro"/>
</dbReference>
<dbReference type="GO" id="GO:0070181">
    <property type="term" value="F:small ribosomal subunit rRNA binding"/>
    <property type="evidence" value="ECO:0007669"/>
    <property type="project" value="TreeGrafter"/>
</dbReference>
<dbReference type="InterPro" id="IPR000529">
    <property type="entry name" value="Ribosomal_bS6"/>
</dbReference>
<dbReference type="SUPFAM" id="SSF54995">
    <property type="entry name" value="Ribosomal protein S6"/>
    <property type="match status" value="1"/>
</dbReference>
<accession>A0A6J7RRM9</accession>
<evidence type="ECO:0000313" key="2">
    <source>
        <dbReference type="EMBL" id="CAB5031312.1"/>
    </source>
</evidence>
<gene>
    <name evidence="2" type="ORF">UFOPK4098_01576</name>
    <name evidence="3" type="ORF">UFOPK4347_01487</name>
</gene>
<sequence>MKRAYELMVILSGDLDDNAAQLQVKAITASITAVGASIHGNPDWWGKRRFAYPINKKEDGYYVVYNLEALGGALDEVERTLRIADEVVRHKLMRLPDHEAARRGMMSASA</sequence>
<evidence type="ECO:0000256" key="1">
    <source>
        <dbReference type="ARBA" id="ARBA00009512"/>
    </source>
</evidence>
<dbReference type="EMBL" id="CAFBPN010000150">
    <property type="protein sequence ID" value="CAB5031312.1"/>
    <property type="molecule type" value="Genomic_DNA"/>
</dbReference>
<dbReference type="InterPro" id="IPR020814">
    <property type="entry name" value="Ribosomal_S6_plastid/chlpt"/>
</dbReference>
<dbReference type="GO" id="GO:0006412">
    <property type="term" value="P:translation"/>
    <property type="evidence" value="ECO:0007669"/>
    <property type="project" value="InterPro"/>
</dbReference>
<dbReference type="InterPro" id="IPR035980">
    <property type="entry name" value="Ribosomal_bS6_sf"/>
</dbReference>
<proteinExistence type="inferred from homology"/>
<reference evidence="2" key="1">
    <citation type="submission" date="2020-05" db="EMBL/GenBank/DDBJ databases">
        <authorList>
            <person name="Chiriac C."/>
            <person name="Salcher M."/>
            <person name="Ghai R."/>
            <person name="Kavagutti S V."/>
        </authorList>
    </citation>
    <scope>NUCLEOTIDE SEQUENCE</scope>
</reference>
<dbReference type="AlphaFoldDB" id="A0A6J7RRM9"/>